<feature type="transmembrane region" description="Helical" evidence="5">
    <location>
        <begin position="40"/>
        <end position="61"/>
    </location>
</feature>
<comment type="subcellular location">
    <subcellularLocation>
        <location evidence="1">Membrane</location>
        <topology evidence="1">Multi-pass membrane protein</topology>
    </subcellularLocation>
</comment>
<gene>
    <name evidence="6" type="ORF">RN001_012788</name>
</gene>
<organism evidence="6 7">
    <name type="scientific">Aquatica leii</name>
    <dbReference type="NCBI Taxonomy" id="1421715"/>
    <lineage>
        <taxon>Eukaryota</taxon>
        <taxon>Metazoa</taxon>
        <taxon>Ecdysozoa</taxon>
        <taxon>Arthropoda</taxon>
        <taxon>Hexapoda</taxon>
        <taxon>Insecta</taxon>
        <taxon>Pterygota</taxon>
        <taxon>Neoptera</taxon>
        <taxon>Endopterygota</taxon>
        <taxon>Coleoptera</taxon>
        <taxon>Polyphaga</taxon>
        <taxon>Elateriformia</taxon>
        <taxon>Elateroidea</taxon>
        <taxon>Lampyridae</taxon>
        <taxon>Luciolinae</taxon>
        <taxon>Aquatica</taxon>
    </lineage>
</organism>
<dbReference type="GO" id="GO:1905515">
    <property type="term" value="P:non-motile cilium assembly"/>
    <property type="evidence" value="ECO:0007669"/>
    <property type="project" value="TreeGrafter"/>
</dbReference>
<feature type="transmembrane region" description="Helical" evidence="5">
    <location>
        <begin position="136"/>
        <end position="157"/>
    </location>
</feature>
<evidence type="ECO:0000256" key="2">
    <source>
        <dbReference type="ARBA" id="ARBA00022692"/>
    </source>
</evidence>
<evidence type="ECO:0000256" key="5">
    <source>
        <dbReference type="SAM" id="Phobius"/>
    </source>
</evidence>
<protein>
    <recommendedName>
        <fullName evidence="8">Transmembrane protein 17</fullName>
    </recommendedName>
</protein>
<reference evidence="7" key="1">
    <citation type="submission" date="2023-01" db="EMBL/GenBank/DDBJ databases">
        <title>Key to firefly adult light organ development and bioluminescence: homeobox transcription factors regulate luciferase expression and transportation to peroxisome.</title>
        <authorList>
            <person name="Fu X."/>
        </authorList>
    </citation>
    <scope>NUCLEOTIDE SEQUENCE [LARGE SCALE GENOMIC DNA]</scope>
</reference>
<dbReference type="GO" id="GO:0016020">
    <property type="term" value="C:membrane"/>
    <property type="evidence" value="ECO:0007669"/>
    <property type="project" value="UniProtKB-SubCell"/>
</dbReference>
<keyword evidence="3 5" id="KW-1133">Transmembrane helix</keyword>
<evidence type="ECO:0008006" key="8">
    <source>
        <dbReference type="Google" id="ProtNLM"/>
    </source>
</evidence>
<dbReference type="GO" id="GO:0035869">
    <property type="term" value="C:ciliary transition zone"/>
    <property type="evidence" value="ECO:0007669"/>
    <property type="project" value="TreeGrafter"/>
</dbReference>
<dbReference type="EMBL" id="JARPUR010000005">
    <property type="protein sequence ID" value="KAK4876366.1"/>
    <property type="molecule type" value="Genomic_DNA"/>
</dbReference>
<dbReference type="PANTHER" id="PTHR13531:SF6">
    <property type="entry name" value="TMEM (HUMAN TRANSMEMBRANE PROTEIN) HOMOLOG"/>
    <property type="match status" value="1"/>
</dbReference>
<evidence type="ECO:0000256" key="1">
    <source>
        <dbReference type="ARBA" id="ARBA00004141"/>
    </source>
</evidence>
<keyword evidence="7" id="KW-1185">Reference proteome</keyword>
<dbReference type="PANTHER" id="PTHR13531">
    <property type="entry name" value="GEO07735P1-RELATED-RELATED"/>
    <property type="match status" value="1"/>
</dbReference>
<evidence type="ECO:0000256" key="4">
    <source>
        <dbReference type="ARBA" id="ARBA00023136"/>
    </source>
</evidence>
<feature type="transmembrane region" description="Helical" evidence="5">
    <location>
        <begin position="106"/>
        <end position="129"/>
    </location>
</feature>
<keyword evidence="4 5" id="KW-0472">Membrane</keyword>
<dbReference type="InterPro" id="IPR019184">
    <property type="entry name" value="Uncharacterised_TM-17"/>
</dbReference>
<sequence>MDWKETVTQVSERVFPGISQKLNDNDNIENEVTSNLPLQMALYFNVVFAPIWILILLLFLKDNFYCYTELYKFLTLTVIIAMILIELVRLYLGYEGNLRDKIPELAGFWMLSVLLQLPLQAILLCNPYFNLHVIEVIAQSVMFILLVFELIFGYQALKFTSSNQALYYKLMKLRSDVSENDIENKYKLS</sequence>
<dbReference type="AlphaFoldDB" id="A0AAN7P7X8"/>
<comment type="caution">
    <text evidence="6">The sequence shown here is derived from an EMBL/GenBank/DDBJ whole genome shotgun (WGS) entry which is preliminary data.</text>
</comment>
<dbReference type="Pfam" id="PF09799">
    <property type="entry name" value="Transmemb_17"/>
    <property type="match status" value="1"/>
</dbReference>
<name>A0AAN7P7X8_9COLE</name>
<dbReference type="Proteomes" id="UP001353858">
    <property type="component" value="Unassembled WGS sequence"/>
</dbReference>
<evidence type="ECO:0000313" key="7">
    <source>
        <dbReference type="Proteomes" id="UP001353858"/>
    </source>
</evidence>
<keyword evidence="2 5" id="KW-0812">Transmembrane</keyword>
<accession>A0AAN7P7X8</accession>
<evidence type="ECO:0000313" key="6">
    <source>
        <dbReference type="EMBL" id="KAK4876366.1"/>
    </source>
</evidence>
<evidence type="ECO:0000256" key="3">
    <source>
        <dbReference type="ARBA" id="ARBA00022989"/>
    </source>
</evidence>
<feature type="transmembrane region" description="Helical" evidence="5">
    <location>
        <begin position="73"/>
        <end position="94"/>
    </location>
</feature>
<proteinExistence type="predicted"/>